<proteinExistence type="predicted"/>
<reference evidence="3 4" key="1">
    <citation type="journal article" date="2021" name="ISME Commun">
        <title>Automated analysis of genomic sequences facilitates high-throughput and comprehensive description of bacteria.</title>
        <authorList>
            <person name="Hitch T.C.A."/>
        </authorList>
    </citation>
    <scope>NUCLEOTIDE SEQUENCE [LARGE SCALE GENOMIC DNA]</scope>
    <source>
        <strain evidence="3 4">Sanger_109</strain>
    </source>
</reference>
<dbReference type="EMBL" id="JAOQJQ010000003">
    <property type="protein sequence ID" value="MCU6762614.1"/>
    <property type="molecule type" value="Genomic_DNA"/>
</dbReference>
<accession>A0ABT2TM74</accession>
<organism evidence="3 4">
    <name type="scientific">Brotonthovivens ammoniilytica</name>
    <dbReference type="NCBI Taxonomy" id="2981725"/>
    <lineage>
        <taxon>Bacteria</taxon>
        <taxon>Bacillati</taxon>
        <taxon>Bacillota</taxon>
        <taxon>Clostridia</taxon>
        <taxon>Lachnospirales</taxon>
        <taxon>Lachnospiraceae</taxon>
        <taxon>Brotonthovivens</taxon>
    </lineage>
</organism>
<dbReference type="Proteomes" id="UP001652442">
    <property type="component" value="Unassembled WGS sequence"/>
</dbReference>
<protein>
    <submittedName>
        <fullName evidence="3">Fucose isomerase</fullName>
    </submittedName>
</protein>
<dbReference type="RefSeq" id="WP_158425314.1">
    <property type="nucleotide sequence ID" value="NZ_JAOQJQ010000003.1"/>
</dbReference>
<name>A0ABT2TM74_9FIRM</name>
<dbReference type="GO" id="GO:0016853">
    <property type="term" value="F:isomerase activity"/>
    <property type="evidence" value="ECO:0007669"/>
    <property type="project" value="UniProtKB-KW"/>
</dbReference>
<evidence type="ECO:0000256" key="1">
    <source>
        <dbReference type="ARBA" id="ARBA00023235"/>
    </source>
</evidence>
<dbReference type="InterPro" id="IPR009015">
    <property type="entry name" value="Fucose_isomerase_N/cen_sf"/>
</dbReference>
<keyword evidence="4" id="KW-1185">Reference proteome</keyword>
<dbReference type="PANTHER" id="PTHR36120">
    <property type="entry name" value="FUCOSE ISOMERASE"/>
    <property type="match status" value="1"/>
</dbReference>
<comment type="caution">
    <text evidence="3">The sequence shown here is derived from an EMBL/GenBank/DDBJ whole genome shotgun (WGS) entry which is preliminary data.</text>
</comment>
<dbReference type="SUPFAM" id="SSF53743">
    <property type="entry name" value="FucI/AraA N-terminal and middle domains"/>
    <property type="match status" value="1"/>
</dbReference>
<dbReference type="PANTHER" id="PTHR36120:SF1">
    <property type="entry name" value="L-FUCOSE ISOMERASE C-TERMINAL DOMAIN-CONTAINING PROTEIN"/>
    <property type="match status" value="1"/>
</dbReference>
<gene>
    <name evidence="3" type="ORF">OCV88_09730</name>
</gene>
<evidence type="ECO:0000313" key="4">
    <source>
        <dbReference type="Proteomes" id="UP001652442"/>
    </source>
</evidence>
<sequence>MIRKCMDVKLNVKPVFVMFAHKYYYEGPCRMTGGDSLQPGFDSIVNGAIFQGTMEGIKHVMPECVHIMEPVFLETSCDWEVKEEYFETLLKDQHEVDVYLAAGAFGADTVFNEFAQKCGKPFAIQPDIWGPARAGGLYNLGVDVICEMTWEDLVRHFIVLRAKKAIAKANLLLVARFNHDLPVAGATDSFVNLKAVTDLMGVHFRTVNAHELIDQMKPLTPEGNYTTPGRITPNITKEEIGELEILADELLSGAENTAIEKEKLMKSLIAYKVVQKNMDLYDCSGAVIPCPDICSTRRFNEEQFTFCLAHSLNLEQGIASACEYDVASAVTMLAEMSVSGRAPYMGNTLPIVSTDGRGLNMQILKMISPEDVKEVEGLDNLYVVYHSTPHRKLKGIHEPDGTYALRHFAYDQKFGAVMRHNFDEDKGQVITFAKFSGDLKRLLIGKGTIIKTVGYDLDNCNGGFIFQVEDQKKVYKEQCRAGLHMPLIFGDYSEELKMLAESYGMEAVMV</sequence>
<keyword evidence="1 3" id="KW-0413">Isomerase</keyword>
<keyword evidence="2" id="KW-0119">Carbohydrate metabolism</keyword>
<evidence type="ECO:0000313" key="3">
    <source>
        <dbReference type="EMBL" id="MCU6762614.1"/>
    </source>
</evidence>
<evidence type="ECO:0000256" key="2">
    <source>
        <dbReference type="ARBA" id="ARBA00023277"/>
    </source>
</evidence>